<proteinExistence type="predicted"/>
<dbReference type="NCBIfam" id="TIGR02243">
    <property type="entry name" value="putative baseplate assembly protein"/>
    <property type="match status" value="1"/>
</dbReference>
<evidence type="ECO:0000313" key="2">
    <source>
        <dbReference type="Proteomes" id="UP001597497"/>
    </source>
</evidence>
<protein>
    <submittedName>
        <fullName evidence="1">Baseplate assembly protein</fullName>
    </submittedName>
</protein>
<accession>A0ABW5RGM4</accession>
<comment type="caution">
    <text evidence="1">The sequence shown here is derived from an EMBL/GenBank/DDBJ whole genome shotgun (WGS) entry which is preliminary data.</text>
</comment>
<sequence>MLPIPNLDDRRYADIVSKARKSIPSYFPAWTDENAHDPGITFIELFAWLTEMQQYYLNRTSLAHEKKFLKLLGTRLGDRQAAVSELHLSELVKPRRLMAGTKFIGNEQVFETVNTHWLIANQMEKVLVQHGHETQDYSAANSSAKVSFDVFGAEAESGNRFFLGMNQPFFTEVAQSIYIQLADPDAIPLRLPAQDEAFVPSARVEWTYYGFVEESEEAQWMPLHIVNDETAHLSFSGRLHFQIETPMKPRTLLSAFDQMRYWLCCTVVEEGYELSPRVEQFSFNTIPIVQQDTRSVVLEFTSTGEGTQQLELMHELSLSGLIEVQLGLEEGCFYEWEAYEAQRDEQTGAMQVILSHEQLPVAIPAGRRIRCICYAREFEEDRRLGTSNGLPGQQFEITEHVLPQSLMIQTSAYDDAGKRIWWDWELVDDFDHSGPSDRHVRYDADQDLIVFGNHEQGLIPQVHCEVRVVQCRRCAGEAGNLSPHVITEIAPDQSLSTAIQVTNPVPSVGGREAETMKEAKLRVLADLNRPTRMVTAEDMAALIKQAPGVRVARVHVIPQYRKGLMHYPRRKAAGEMTIVVVPYSHQKKPVPSQGFLSTIRKYLEPYRLLGTEIHLIAPAYIEITVHAVVITEPHLVQQKEKVEQALYHLLTPLPDAQDGKGWAFGRTVYKGDIFGVINSIPGVTYVQEIWLEAQGRGMLQEEGGDIRIPPYALVCSGVHQIDMISRADT</sequence>
<keyword evidence="2" id="KW-1185">Reference proteome</keyword>
<organism evidence="1 2">
    <name type="scientific">Marinicrinis sediminis</name>
    <dbReference type="NCBI Taxonomy" id="1652465"/>
    <lineage>
        <taxon>Bacteria</taxon>
        <taxon>Bacillati</taxon>
        <taxon>Bacillota</taxon>
        <taxon>Bacilli</taxon>
        <taxon>Bacillales</taxon>
        <taxon>Paenibacillaceae</taxon>
    </lineage>
</organism>
<dbReference type="RefSeq" id="WP_379930756.1">
    <property type="nucleotide sequence ID" value="NZ_JBHUMM010000043.1"/>
</dbReference>
<name>A0ABW5RGM4_9BACL</name>
<dbReference type="InterPro" id="IPR011749">
    <property type="entry name" value="CHP02243"/>
</dbReference>
<gene>
    <name evidence="1" type="ORF">ACFSUC_16615</name>
</gene>
<dbReference type="EMBL" id="JBHUMM010000043">
    <property type="protein sequence ID" value="MFD2673197.1"/>
    <property type="molecule type" value="Genomic_DNA"/>
</dbReference>
<dbReference type="Proteomes" id="UP001597497">
    <property type="component" value="Unassembled WGS sequence"/>
</dbReference>
<evidence type="ECO:0000313" key="1">
    <source>
        <dbReference type="EMBL" id="MFD2673197.1"/>
    </source>
</evidence>
<reference evidence="2" key="1">
    <citation type="journal article" date="2019" name="Int. J. Syst. Evol. Microbiol.">
        <title>The Global Catalogue of Microorganisms (GCM) 10K type strain sequencing project: providing services to taxonomists for standard genome sequencing and annotation.</title>
        <authorList>
            <consortium name="The Broad Institute Genomics Platform"/>
            <consortium name="The Broad Institute Genome Sequencing Center for Infectious Disease"/>
            <person name="Wu L."/>
            <person name="Ma J."/>
        </authorList>
    </citation>
    <scope>NUCLEOTIDE SEQUENCE [LARGE SCALE GENOMIC DNA]</scope>
    <source>
        <strain evidence="2">KCTC 33676</strain>
    </source>
</reference>